<dbReference type="Proteomes" id="UP000313359">
    <property type="component" value="Unassembled WGS sequence"/>
</dbReference>
<evidence type="ECO:0000313" key="3">
    <source>
        <dbReference type="Proteomes" id="UP000313359"/>
    </source>
</evidence>
<organism evidence="2 3">
    <name type="scientific">Lentinus tigrinus ALCF2SS1-6</name>
    <dbReference type="NCBI Taxonomy" id="1328759"/>
    <lineage>
        <taxon>Eukaryota</taxon>
        <taxon>Fungi</taxon>
        <taxon>Dikarya</taxon>
        <taxon>Basidiomycota</taxon>
        <taxon>Agaricomycotina</taxon>
        <taxon>Agaricomycetes</taxon>
        <taxon>Polyporales</taxon>
        <taxon>Polyporaceae</taxon>
        <taxon>Lentinus</taxon>
    </lineage>
</organism>
<evidence type="ECO:0000313" key="2">
    <source>
        <dbReference type="EMBL" id="RPD53564.1"/>
    </source>
</evidence>
<evidence type="ECO:0008006" key="4">
    <source>
        <dbReference type="Google" id="ProtNLM"/>
    </source>
</evidence>
<gene>
    <name evidence="2" type="ORF">L227DRAFT_581235</name>
</gene>
<keyword evidence="3" id="KW-1185">Reference proteome</keyword>
<protein>
    <recommendedName>
        <fullName evidence="4">HNH nuclease domain-containing protein</fullName>
    </recommendedName>
</protein>
<dbReference type="OrthoDB" id="5275057at2759"/>
<sequence>MSLASRFPAQSLPENPYLAQDEIHTAYAHCLGLESLPGWNFSGGLQDASFNVLQDMAPTVSARVLGHGLRLAPDDAARNVLARDILACQEDQELLAGLAHLYVFGLIRVFYNPNGPTPAATPSSTPPETAAQEPPLSIPSSSSPAVLRDLLMLRDGYRCAFTGSLSLEEFLQNGSDYDPSAPLALDQDLNVAHIISHPLSETTSAITPAVRAKFEWATTLGAIVEHFGGLTAHCDMLGEGNLHSPKNSFISTHRPHLAFDMLDLYLLPAKNAQQEVIPDTYEAIYAYGPALASRLRLDLQSQVVFRSYSVDGEVIPAPDPKIIALHAACAQIAHMSGVAECLGELYRGMDAIAVMTHPKAPYELSRALKTLQIVSAMT</sequence>
<dbReference type="EMBL" id="ML122319">
    <property type="protein sequence ID" value="RPD53564.1"/>
    <property type="molecule type" value="Genomic_DNA"/>
</dbReference>
<dbReference type="STRING" id="1328759.A0A5C2RQI9"/>
<feature type="region of interest" description="Disordered" evidence="1">
    <location>
        <begin position="118"/>
        <end position="141"/>
    </location>
</feature>
<name>A0A5C2RQI9_9APHY</name>
<evidence type="ECO:0000256" key="1">
    <source>
        <dbReference type="SAM" id="MobiDB-lite"/>
    </source>
</evidence>
<dbReference type="AlphaFoldDB" id="A0A5C2RQI9"/>
<reference evidence="2" key="1">
    <citation type="journal article" date="2018" name="Genome Biol. Evol.">
        <title>Genomics and development of Lentinus tigrinus, a white-rot wood-decaying mushroom with dimorphic fruiting bodies.</title>
        <authorList>
            <person name="Wu B."/>
            <person name="Xu Z."/>
            <person name="Knudson A."/>
            <person name="Carlson A."/>
            <person name="Chen N."/>
            <person name="Kovaka S."/>
            <person name="LaButti K."/>
            <person name="Lipzen A."/>
            <person name="Pennachio C."/>
            <person name="Riley R."/>
            <person name="Schakwitz W."/>
            <person name="Umezawa K."/>
            <person name="Ohm R.A."/>
            <person name="Grigoriev I.V."/>
            <person name="Nagy L.G."/>
            <person name="Gibbons J."/>
            <person name="Hibbett D."/>
        </authorList>
    </citation>
    <scope>NUCLEOTIDE SEQUENCE [LARGE SCALE GENOMIC DNA]</scope>
    <source>
        <strain evidence="2">ALCF2SS1-6</strain>
    </source>
</reference>
<accession>A0A5C2RQI9</accession>
<proteinExistence type="predicted"/>